<dbReference type="GO" id="GO:0048038">
    <property type="term" value="F:quinone binding"/>
    <property type="evidence" value="ECO:0007669"/>
    <property type="project" value="UniProtKB-KW"/>
</dbReference>
<feature type="compositionally biased region" description="Low complexity" evidence="10">
    <location>
        <begin position="517"/>
        <end position="528"/>
    </location>
</feature>
<keyword evidence="9" id="KW-0676">Redox-active center</keyword>
<dbReference type="SUPFAM" id="SSF52833">
    <property type="entry name" value="Thioredoxin-like"/>
    <property type="match status" value="1"/>
</dbReference>
<reference evidence="14" key="1">
    <citation type="submission" date="2016-10" db="EMBL/GenBank/DDBJ databases">
        <authorList>
            <person name="Varghese N."/>
            <person name="Submissions S."/>
        </authorList>
    </citation>
    <scope>NUCLEOTIDE SEQUENCE [LARGE SCALE GENOMIC DNA]</scope>
    <source>
        <strain evidence="14">ATCC 25963</strain>
    </source>
</reference>
<dbReference type="GO" id="GO:0016020">
    <property type="term" value="C:membrane"/>
    <property type="evidence" value="ECO:0007669"/>
    <property type="project" value="UniProtKB-SubCell"/>
</dbReference>
<evidence type="ECO:0000256" key="3">
    <source>
        <dbReference type="ARBA" id="ARBA00022692"/>
    </source>
</evidence>
<feature type="region of interest" description="Disordered" evidence="10">
    <location>
        <begin position="440"/>
        <end position="528"/>
    </location>
</feature>
<feature type="transmembrane region" description="Helical" evidence="11">
    <location>
        <begin position="107"/>
        <end position="130"/>
    </location>
</feature>
<comment type="similarity">
    <text evidence="2">Belongs to the VKOR family.</text>
</comment>
<sequence length="528" mass="54822">MRIRIFGVGLLLAALAGFVFASASTLDFVQHLDRQVHELHCSFAPGLIAADKESTGCQITLLSPYSSLLRTSLWGGIPISLPAMAVFAFLAFRAIELLVADASRRRTAAAIALATAAVPVLASVIMGYLAFTQLHAVCKLCIGIYVSSAAALGMAVGALRAARAEAAAPAGTAAPRIDATAPTIVAGAPAQPGGAPRASTPAVPTDSARMWLAAAGQAFAFVTVPVVVYALLVPDYSRYIGTCGTLARPDDPYAVMVPLGPKGDGVPAIEVFDPLCPSCRAFEERLRASGQDRQLRRQGVMFPLDSECNWMVPASLHPGACRVSKAVLCAATVPAVGPDAVVEWAFEQQEELLAAGKQDPAGVSRMIAARFPELGACIGSAETEAKLNKSLRWAVKNQLPVMTPQLYVAGVKLCDEDSDLGMDFMLHHMLQKHAAGQLKSAAPAAAPREPGLVPGSEAGSRPADKATKAAPRREPAKTAAEADKAASPGSGAPEPRPAEPEKKTPATELPSVRDPEAPAAGQEEAGAP</sequence>
<keyword evidence="8" id="KW-1015">Disulfide bond</keyword>
<dbReference type="CDD" id="cd12920">
    <property type="entry name" value="VKOR_3"/>
    <property type="match status" value="1"/>
</dbReference>
<dbReference type="InterPro" id="IPR038354">
    <property type="entry name" value="VKOR_sf"/>
</dbReference>
<organism evidence="13 14">
    <name type="scientific">Nannocystis exedens</name>
    <dbReference type="NCBI Taxonomy" id="54"/>
    <lineage>
        <taxon>Bacteria</taxon>
        <taxon>Pseudomonadati</taxon>
        <taxon>Myxococcota</taxon>
        <taxon>Polyangia</taxon>
        <taxon>Nannocystales</taxon>
        <taxon>Nannocystaceae</taxon>
        <taxon>Nannocystis</taxon>
    </lineage>
</organism>
<dbReference type="STRING" id="54.SAMN02745121_05143"/>
<protein>
    <submittedName>
        <fullName evidence="13">Uncharacterized membrane protein</fullName>
    </submittedName>
</protein>
<evidence type="ECO:0000259" key="12">
    <source>
        <dbReference type="SMART" id="SM00756"/>
    </source>
</evidence>
<evidence type="ECO:0000313" key="14">
    <source>
        <dbReference type="Proteomes" id="UP000199400"/>
    </source>
</evidence>
<evidence type="ECO:0000256" key="4">
    <source>
        <dbReference type="ARBA" id="ARBA00022719"/>
    </source>
</evidence>
<dbReference type="EMBL" id="FOMX01000017">
    <property type="protein sequence ID" value="SFE67684.1"/>
    <property type="molecule type" value="Genomic_DNA"/>
</dbReference>
<evidence type="ECO:0000313" key="13">
    <source>
        <dbReference type="EMBL" id="SFE67684.1"/>
    </source>
</evidence>
<feature type="transmembrane region" description="Helical" evidence="11">
    <location>
        <begin position="211"/>
        <end position="232"/>
    </location>
</feature>
<evidence type="ECO:0000256" key="5">
    <source>
        <dbReference type="ARBA" id="ARBA00022989"/>
    </source>
</evidence>
<evidence type="ECO:0000256" key="9">
    <source>
        <dbReference type="ARBA" id="ARBA00023284"/>
    </source>
</evidence>
<evidence type="ECO:0000256" key="8">
    <source>
        <dbReference type="ARBA" id="ARBA00023157"/>
    </source>
</evidence>
<dbReference type="SMART" id="SM00756">
    <property type="entry name" value="VKc"/>
    <property type="match status" value="1"/>
</dbReference>
<evidence type="ECO:0000256" key="2">
    <source>
        <dbReference type="ARBA" id="ARBA00006214"/>
    </source>
</evidence>
<feature type="compositionally biased region" description="Basic and acidic residues" evidence="10">
    <location>
        <begin position="462"/>
        <end position="484"/>
    </location>
</feature>
<name>A0A1I2CHE5_9BACT</name>
<evidence type="ECO:0000256" key="11">
    <source>
        <dbReference type="SAM" id="Phobius"/>
    </source>
</evidence>
<feature type="domain" description="Vitamin K epoxide reductase" evidence="12">
    <location>
        <begin position="3"/>
        <end position="159"/>
    </location>
</feature>
<evidence type="ECO:0000256" key="10">
    <source>
        <dbReference type="SAM" id="MobiDB-lite"/>
    </source>
</evidence>
<dbReference type="GO" id="GO:0016491">
    <property type="term" value="F:oxidoreductase activity"/>
    <property type="evidence" value="ECO:0007669"/>
    <property type="project" value="UniProtKB-KW"/>
</dbReference>
<keyword evidence="7 11" id="KW-0472">Membrane</keyword>
<proteinExistence type="inferred from homology"/>
<dbReference type="Gene3D" id="1.20.1440.130">
    <property type="entry name" value="VKOR domain"/>
    <property type="match status" value="1"/>
</dbReference>
<dbReference type="AlphaFoldDB" id="A0A1I2CHE5"/>
<dbReference type="InterPro" id="IPR012932">
    <property type="entry name" value="VKOR"/>
</dbReference>
<gene>
    <name evidence="13" type="ORF">SAMN02745121_05143</name>
</gene>
<comment type="subcellular location">
    <subcellularLocation>
        <location evidence="1">Membrane</location>
        <topology evidence="1">Multi-pass membrane protein</topology>
    </subcellularLocation>
</comment>
<dbReference type="Proteomes" id="UP000199400">
    <property type="component" value="Unassembled WGS sequence"/>
</dbReference>
<evidence type="ECO:0000256" key="1">
    <source>
        <dbReference type="ARBA" id="ARBA00004141"/>
    </source>
</evidence>
<keyword evidence="5 11" id="KW-1133">Transmembrane helix</keyword>
<evidence type="ECO:0000256" key="6">
    <source>
        <dbReference type="ARBA" id="ARBA00023002"/>
    </source>
</evidence>
<feature type="transmembrane region" description="Helical" evidence="11">
    <location>
        <begin position="142"/>
        <end position="159"/>
    </location>
</feature>
<feature type="compositionally biased region" description="Basic and acidic residues" evidence="10">
    <location>
        <begin position="496"/>
        <end position="516"/>
    </location>
</feature>
<keyword evidence="6" id="KW-0560">Oxidoreductase</keyword>
<dbReference type="RefSeq" id="WP_170135505.1">
    <property type="nucleotide sequence ID" value="NZ_FOMX01000017.1"/>
</dbReference>
<dbReference type="InterPro" id="IPR036249">
    <property type="entry name" value="Thioredoxin-like_sf"/>
</dbReference>
<evidence type="ECO:0000256" key="7">
    <source>
        <dbReference type="ARBA" id="ARBA00023136"/>
    </source>
</evidence>
<accession>A0A1I2CHE5</accession>
<feature type="transmembrane region" description="Helical" evidence="11">
    <location>
        <begin position="73"/>
        <end position="95"/>
    </location>
</feature>
<keyword evidence="3 11" id="KW-0812">Transmembrane</keyword>
<keyword evidence="14" id="KW-1185">Reference proteome</keyword>
<dbReference type="Gene3D" id="3.40.30.10">
    <property type="entry name" value="Glutaredoxin"/>
    <property type="match status" value="1"/>
</dbReference>
<dbReference type="Pfam" id="PF07884">
    <property type="entry name" value="VKOR"/>
    <property type="match status" value="1"/>
</dbReference>
<keyword evidence="4" id="KW-0874">Quinone</keyword>